<gene>
    <name evidence="1" type="ORF">PMACD_LOCUS8784</name>
</gene>
<comment type="caution">
    <text evidence="1">The sequence shown here is derived from an EMBL/GenBank/DDBJ whole genome shotgun (WGS) entry which is preliminary data.</text>
</comment>
<organism evidence="1 2">
    <name type="scientific">Pieris macdunnoughi</name>
    <dbReference type="NCBI Taxonomy" id="345717"/>
    <lineage>
        <taxon>Eukaryota</taxon>
        <taxon>Metazoa</taxon>
        <taxon>Ecdysozoa</taxon>
        <taxon>Arthropoda</taxon>
        <taxon>Hexapoda</taxon>
        <taxon>Insecta</taxon>
        <taxon>Pterygota</taxon>
        <taxon>Neoptera</taxon>
        <taxon>Endopterygota</taxon>
        <taxon>Lepidoptera</taxon>
        <taxon>Glossata</taxon>
        <taxon>Ditrysia</taxon>
        <taxon>Papilionoidea</taxon>
        <taxon>Pieridae</taxon>
        <taxon>Pierinae</taxon>
        <taxon>Pieris</taxon>
    </lineage>
</organism>
<dbReference type="AlphaFoldDB" id="A0A821TDP3"/>
<keyword evidence="2" id="KW-1185">Reference proteome</keyword>
<dbReference type="EMBL" id="CAJOBZ010000023">
    <property type="protein sequence ID" value="CAF4871295.1"/>
    <property type="molecule type" value="Genomic_DNA"/>
</dbReference>
<reference evidence="1" key="1">
    <citation type="submission" date="2021-02" db="EMBL/GenBank/DDBJ databases">
        <authorList>
            <person name="Steward A R."/>
        </authorList>
    </citation>
    <scope>NUCLEOTIDE SEQUENCE</scope>
</reference>
<name>A0A821TDP3_9NEOP</name>
<proteinExistence type="predicted"/>
<accession>A0A821TDP3</accession>
<evidence type="ECO:0000313" key="1">
    <source>
        <dbReference type="EMBL" id="CAF4871295.1"/>
    </source>
</evidence>
<dbReference type="Proteomes" id="UP000663880">
    <property type="component" value="Unassembled WGS sequence"/>
</dbReference>
<protein>
    <submittedName>
        <fullName evidence="1">Uncharacterized protein</fullName>
    </submittedName>
</protein>
<evidence type="ECO:0000313" key="2">
    <source>
        <dbReference type="Proteomes" id="UP000663880"/>
    </source>
</evidence>
<sequence>MVAMETFDPNWECLRVNLRERDSYKAQEIVEEQRCHDDEFRLTCRELDTHIAILEAWYTSLENYYRNDTLTHANLIKTQNDSELDKVYIYSSPKHNGVFELTNHTFENYTNVNNSFEFDSRIESVNETIESVDMSVDFVNVTCSAVSFARSYASWREGDKRRRMRSRDLSYNLRAPLSYRLNEHYPLKLSRVSSQGRVRETPGSVDRAPVHCLAGI</sequence>
<dbReference type="OrthoDB" id="6431754at2759"/>